<evidence type="ECO:0000256" key="4">
    <source>
        <dbReference type="ARBA" id="ARBA00022692"/>
    </source>
</evidence>
<keyword evidence="4 7" id="KW-0812">Transmembrane</keyword>
<evidence type="ECO:0000313" key="8">
    <source>
        <dbReference type="EMBL" id="UYM17578.1"/>
    </source>
</evidence>
<dbReference type="EMBL" id="CP103300">
    <property type="protein sequence ID" value="UYM17578.1"/>
    <property type="molecule type" value="Genomic_DNA"/>
</dbReference>
<feature type="transmembrane region" description="Helical" evidence="7">
    <location>
        <begin position="271"/>
        <end position="293"/>
    </location>
</feature>
<accession>A0ABY6H006</accession>
<comment type="similarity">
    <text evidence="2">Belongs to the UPF0324 family.</text>
</comment>
<proteinExistence type="inferred from homology"/>
<dbReference type="Proteomes" id="UP001163255">
    <property type="component" value="Chromosome"/>
</dbReference>
<feature type="transmembrane region" description="Helical" evidence="7">
    <location>
        <begin position="330"/>
        <end position="351"/>
    </location>
</feature>
<evidence type="ECO:0000256" key="2">
    <source>
        <dbReference type="ARBA" id="ARBA00007977"/>
    </source>
</evidence>
<feature type="transmembrane region" description="Helical" evidence="7">
    <location>
        <begin position="300"/>
        <end position="318"/>
    </location>
</feature>
<keyword evidence="9" id="KW-1185">Reference proteome</keyword>
<evidence type="ECO:0000256" key="7">
    <source>
        <dbReference type="SAM" id="Phobius"/>
    </source>
</evidence>
<feature type="transmembrane region" description="Helical" evidence="7">
    <location>
        <begin position="49"/>
        <end position="65"/>
    </location>
</feature>
<keyword evidence="5 7" id="KW-1133">Transmembrane helix</keyword>
<comment type="subcellular location">
    <subcellularLocation>
        <location evidence="1">Cell membrane</location>
        <topology evidence="1">Multi-pass membrane protein</topology>
    </subcellularLocation>
</comment>
<feature type="transmembrane region" description="Helical" evidence="7">
    <location>
        <begin position="166"/>
        <end position="188"/>
    </location>
</feature>
<keyword evidence="3" id="KW-1003">Cell membrane</keyword>
<gene>
    <name evidence="8" type="ORF">NX720_06615</name>
</gene>
<feature type="transmembrane region" description="Helical" evidence="7">
    <location>
        <begin position="20"/>
        <end position="37"/>
    </location>
</feature>
<evidence type="ECO:0000313" key="9">
    <source>
        <dbReference type="Proteomes" id="UP001163255"/>
    </source>
</evidence>
<evidence type="ECO:0000256" key="3">
    <source>
        <dbReference type="ARBA" id="ARBA00022475"/>
    </source>
</evidence>
<reference evidence="8" key="1">
    <citation type="submission" date="2022-10" db="EMBL/GenBank/DDBJ databases">
        <title>Completed Genome Sequence of two octocoral isolated bacterium, Endozoicomonas euniceicola EF212T and Endozoicomonas gorgoniicola PS125T.</title>
        <authorList>
            <person name="Chiou Y.-J."/>
            <person name="Chen Y.-H."/>
        </authorList>
    </citation>
    <scope>NUCLEOTIDE SEQUENCE</scope>
    <source>
        <strain evidence="8">EF212</strain>
    </source>
</reference>
<evidence type="ECO:0000256" key="5">
    <source>
        <dbReference type="ARBA" id="ARBA00022989"/>
    </source>
</evidence>
<sequence length="352" mass="36911">MDTKAVNSLAQKNSTLPKQLPGLLLACAIAAGATVLAKMPFNSHLHISGLLYAIILGMIVTNVFWKPEKQAVVAPGITYASKDILRLGVIMLGFKLSLSDIMMLGWQGLVFVILLACCTFGFCLFICSKMKLAKSTTLCIAAGTTVCGASAIAAVAPIIKASGKDTAFGIGAITLFGTVAMFILPAAFHHFQMDEMVYAVWTGASLPEVAEVVAAGAAVGSSQVETFAILTKLCRVLFLIPLSIGLCWYVARSNAQTSGEATTVKLKDVVPMYVILFLAVVIVNSTGILTPAITAQLKNAGAVILAIALAALGLKTRFSEMMQVGVRPIIAAFICALFIQVFAITGALVVFG</sequence>
<dbReference type="Pfam" id="PF03601">
    <property type="entry name" value="Cons_hypoth698"/>
    <property type="match status" value="1"/>
</dbReference>
<evidence type="ECO:0000256" key="6">
    <source>
        <dbReference type="ARBA" id="ARBA00023136"/>
    </source>
</evidence>
<protein>
    <submittedName>
        <fullName evidence="8">Sulfate exporter family transporter</fullName>
    </submittedName>
</protein>
<dbReference type="RefSeq" id="WP_262600201.1">
    <property type="nucleotide sequence ID" value="NZ_CP103300.1"/>
</dbReference>
<organism evidence="8 9">
    <name type="scientific">Endozoicomonas euniceicola</name>
    <dbReference type="NCBI Taxonomy" id="1234143"/>
    <lineage>
        <taxon>Bacteria</taxon>
        <taxon>Pseudomonadati</taxon>
        <taxon>Pseudomonadota</taxon>
        <taxon>Gammaproteobacteria</taxon>
        <taxon>Oceanospirillales</taxon>
        <taxon>Endozoicomonadaceae</taxon>
        <taxon>Endozoicomonas</taxon>
    </lineage>
</organism>
<dbReference type="PANTHER" id="PTHR30106">
    <property type="entry name" value="INNER MEMBRANE PROTEIN YEIH-RELATED"/>
    <property type="match status" value="1"/>
</dbReference>
<dbReference type="PANTHER" id="PTHR30106:SF2">
    <property type="entry name" value="UPF0324 INNER MEMBRANE PROTEIN YEIH"/>
    <property type="match status" value="1"/>
</dbReference>
<name>A0ABY6H006_9GAMM</name>
<dbReference type="InterPro" id="IPR018383">
    <property type="entry name" value="UPF0324_pro"/>
</dbReference>
<feature type="transmembrane region" description="Helical" evidence="7">
    <location>
        <begin position="138"/>
        <end position="160"/>
    </location>
</feature>
<evidence type="ECO:0000256" key="1">
    <source>
        <dbReference type="ARBA" id="ARBA00004651"/>
    </source>
</evidence>
<feature type="transmembrane region" description="Helical" evidence="7">
    <location>
        <begin position="104"/>
        <end position="126"/>
    </location>
</feature>
<feature type="transmembrane region" description="Helical" evidence="7">
    <location>
        <begin position="233"/>
        <end position="251"/>
    </location>
</feature>
<keyword evidence="6 7" id="KW-0472">Membrane</keyword>